<keyword evidence="7" id="KW-0378">Hydrolase</keyword>
<dbReference type="Gene3D" id="1.20.1540.10">
    <property type="entry name" value="Rhomboid-like"/>
    <property type="match status" value="1"/>
</dbReference>
<feature type="domain" description="Peptidase S54 rhomboid" evidence="6">
    <location>
        <begin position="72"/>
        <end position="203"/>
    </location>
</feature>
<evidence type="ECO:0000256" key="5">
    <source>
        <dbReference type="SAM" id="Phobius"/>
    </source>
</evidence>
<dbReference type="Proteomes" id="UP000285780">
    <property type="component" value="Unassembled WGS sequence"/>
</dbReference>
<feature type="transmembrane region" description="Helical" evidence="5">
    <location>
        <begin position="157"/>
        <end position="176"/>
    </location>
</feature>
<keyword evidence="3 5" id="KW-1133">Transmembrane helix</keyword>
<dbReference type="InterPro" id="IPR022764">
    <property type="entry name" value="Peptidase_S54_rhomboid_dom"/>
</dbReference>
<keyword evidence="7" id="KW-0645">Protease</keyword>
<sequence>MTELQKYYFGFIFVIFMFMKTEPQLKFSSTVFTIPLIFVFAIWFVYWLEIKFGWNFNKFGVYPRNFSGLKGVFCSPFIHSDTNHLFNNSVPLFVLSACLFYFYKEISVKVLIYGGMITGLLTWLIARESYHIGASGIVYLLFSFVLFSGIIRKNYRLVAVSFITIFLYGSMVWYVLPIKEGMSWEGHLSGLMTGFIFALLYRKRGIVKEKFEFSKTEFDKMFDEDGNYIPPEIIEENELKEINYKYIYKENDEE</sequence>
<dbReference type="GO" id="GO:0006508">
    <property type="term" value="P:proteolysis"/>
    <property type="evidence" value="ECO:0007669"/>
    <property type="project" value="UniProtKB-KW"/>
</dbReference>
<reference evidence="7 8" key="1">
    <citation type="submission" date="2018-09" db="EMBL/GenBank/DDBJ databases">
        <title>Genomic Encyclopedia of Archaeal and Bacterial Type Strains, Phase II (KMG-II): from individual species to whole genera.</title>
        <authorList>
            <person name="Goeker M."/>
        </authorList>
    </citation>
    <scope>NUCLEOTIDE SEQUENCE [LARGE SCALE GENOMIC DNA]</scope>
    <source>
        <strain evidence="7 8">DSM 16505</strain>
    </source>
</reference>
<dbReference type="InterPro" id="IPR035952">
    <property type="entry name" value="Rhomboid-like_sf"/>
</dbReference>
<feature type="transmembrane region" description="Helical" evidence="5">
    <location>
        <begin position="182"/>
        <end position="201"/>
    </location>
</feature>
<dbReference type="GO" id="GO:0004252">
    <property type="term" value="F:serine-type endopeptidase activity"/>
    <property type="evidence" value="ECO:0007669"/>
    <property type="project" value="InterPro"/>
</dbReference>
<feature type="transmembrane region" description="Helical" evidence="5">
    <location>
        <begin position="132"/>
        <end position="150"/>
    </location>
</feature>
<evidence type="ECO:0000313" key="8">
    <source>
        <dbReference type="Proteomes" id="UP000285780"/>
    </source>
</evidence>
<dbReference type="EMBL" id="RAQM01000007">
    <property type="protein sequence ID" value="RKF04581.1"/>
    <property type="molecule type" value="Genomic_DNA"/>
</dbReference>
<evidence type="ECO:0000256" key="2">
    <source>
        <dbReference type="ARBA" id="ARBA00022692"/>
    </source>
</evidence>
<accession>A0A420E358</accession>
<name>A0A420E358_9FLAO</name>
<protein>
    <submittedName>
        <fullName evidence="7">Membrane associated rhomboid family serine protease</fullName>
    </submittedName>
</protein>
<keyword evidence="8" id="KW-1185">Reference proteome</keyword>
<feature type="transmembrane region" description="Helical" evidence="5">
    <location>
        <begin position="30"/>
        <end position="48"/>
    </location>
</feature>
<keyword evidence="4 5" id="KW-0472">Membrane</keyword>
<feature type="transmembrane region" description="Helical" evidence="5">
    <location>
        <begin position="110"/>
        <end position="126"/>
    </location>
</feature>
<proteinExistence type="predicted"/>
<dbReference type="AlphaFoldDB" id="A0A420E358"/>
<evidence type="ECO:0000313" key="7">
    <source>
        <dbReference type="EMBL" id="RKF04581.1"/>
    </source>
</evidence>
<keyword evidence="2 5" id="KW-0812">Transmembrane</keyword>
<organism evidence="7 8">
    <name type="scientific">Tenacibaculum lutimaris</name>
    <dbReference type="NCBI Taxonomy" id="285258"/>
    <lineage>
        <taxon>Bacteria</taxon>
        <taxon>Pseudomonadati</taxon>
        <taxon>Bacteroidota</taxon>
        <taxon>Flavobacteriia</taxon>
        <taxon>Flavobacteriales</taxon>
        <taxon>Flavobacteriaceae</taxon>
        <taxon>Tenacibaculum</taxon>
    </lineage>
</organism>
<evidence type="ECO:0000259" key="6">
    <source>
        <dbReference type="Pfam" id="PF01694"/>
    </source>
</evidence>
<dbReference type="GO" id="GO:0016020">
    <property type="term" value="C:membrane"/>
    <property type="evidence" value="ECO:0007669"/>
    <property type="project" value="UniProtKB-SubCell"/>
</dbReference>
<evidence type="ECO:0000256" key="3">
    <source>
        <dbReference type="ARBA" id="ARBA00022989"/>
    </source>
</evidence>
<comment type="subcellular location">
    <subcellularLocation>
        <location evidence="1">Membrane</location>
        <topology evidence="1">Multi-pass membrane protein</topology>
    </subcellularLocation>
</comment>
<evidence type="ECO:0000256" key="4">
    <source>
        <dbReference type="ARBA" id="ARBA00023136"/>
    </source>
</evidence>
<comment type="caution">
    <text evidence="7">The sequence shown here is derived from an EMBL/GenBank/DDBJ whole genome shotgun (WGS) entry which is preliminary data.</text>
</comment>
<dbReference type="SUPFAM" id="SSF144091">
    <property type="entry name" value="Rhomboid-like"/>
    <property type="match status" value="1"/>
</dbReference>
<gene>
    <name evidence="7" type="ORF">C8N26_1254</name>
</gene>
<feature type="transmembrane region" description="Helical" evidence="5">
    <location>
        <begin position="85"/>
        <end position="103"/>
    </location>
</feature>
<dbReference type="Pfam" id="PF01694">
    <property type="entry name" value="Rhomboid"/>
    <property type="match status" value="1"/>
</dbReference>
<evidence type="ECO:0000256" key="1">
    <source>
        <dbReference type="ARBA" id="ARBA00004141"/>
    </source>
</evidence>